<evidence type="ECO:0000313" key="2">
    <source>
        <dbReference type="EMBL" id="SFH23503.1"/>
    </source>
</evidence>
<feature type="compositionally biased region" description="Basic and acidic residues" evidence="1">
    <location>
        <begin position="39"/>
        <end position="48"/>
    </location>
</feature>
<protein>
    <submittedName>
        <fullName evidence="2">Uncharacterized protein</fullName>
    </submittedName>
</protein>
<name>A0A1I2YCU8_9SPHI</name>
<gene>
    <name evidence="2" type="ORF">SAMN04489864_10717</name>
</gene>
<organism evidence="2 3">
    <name type="scientific">Pedobacter insulae</name>
    <dbReference type="NCBI Taxonomy" id="414048"/>
    <lineage>
        <taxon>Bacteria</taxon>
        <taxon>Pseudomonadati</taxon>
        <taxon>Bacteroidota</taxon>
        <taxon>Sphingobacteriia</taxon>
        <taxon>Sphingobacteriales</taxon>
        <taxon>Sphingobacteriaceae</taxon>
        <taxon>Pedobacter</taxon>
    </lineage>
</organism>
<dbReference type="RefSeq" id="WP_143095954.1">
    <property type="nucleotide sequence ID" value="NZ_FOPP01000007.1"/>
</dbReference>
<feature type="region of interest" description="Disordered" evidence="1">
    <location>
        <begin position="1"/>
        <end position="64"/>
    </location>
</feature>
<keyword evidence="3" id="KW-1185">Reference proteome</keyword>
<proteinExistence type="predicted"/>
<dbReference type="Proteomes" id="UP000199666">
    <property type="component" value="Unassembled WGS sequence"/>
</dbReference>
<evidence type="ECO:0000313" key="3">
    <source>
        <dbReference type="Proteomes" id="UP000199666"/>
    </source>
</evidence>
<dbReference type="OrthoDB" id="767009at2"/>
<evidence type="ECO:0000256" key="1">
    <source>
        <dbReference type="SAM" id="MobiDB-lite"/>
    </source>
</evidence>
<dbReference type="EMBL" id="FOPP01000007">
    <property type="protein sequence ID" value="SFH23503.1"/>
    <property type="molecule type" value="Genomic_DNA"/>
</dbReference>
<accession>A0A1I2YCU8</accession>
<dbReference type="AlphaFoldDB" id="A0A1I2YCU8"/>
<reference evidence="2 3" key="1">
    <citation type="submission" date="2016-10" db="EMBL/GenBank/DDBJ databases">
        <authorList>
            <person name="de Groot N.N."/>
        </authorList>
    </citation>
    <scope>NUCLEOTIDE SEQUENCE [LARGE SCALE GENOMIC DNA]</scope>
    <source>
        <strain evidence="2 3">DSM 18684</strain>
    </source>
</reference>
<sequence length="64" mass="6902">MSKKQHTTDQVTPRDGLDNTGTQGYDSLSDDAFTGSSEKPLENPDNHESGTGSSSEDFPDIKVE</sequence>